<proteinExistence type="predicted"/>
<protein>
    <submittedName>
        <fullName evidence="2">Uncharacterized protein</fullName>
    </submittedName>
</protein>
<gene>
    <name evidence="2" type="ORF">CEE55_02375</name>
</gene>
<comment type="caution">
    <text evidence="2">The sequence shown here is derived from an EMBL/GenBank/DDBJ whole genome shotgun (WGS) entry which is preliminary data.</text>
</comment>
<dbReference type="EMBL" id="NIXP01000011">
    <property type="protein sequence ID" value="OWR35271.1"/>
    <property type="molecule type" value="Genomic_DNA"/>
</dbReference>
<accession>A0A2D0ANX1</accession>
<name>A0A2D0ANX1_9GAMM</name>
<evidence type="ECO:0000313" key="3">
    <source>
        <dbReference type="Proteomes" id="UP000197904"/>
    </source>
</evidence>
<sequence>MPWIDETWLQDALAALKATCEVDAHTRNAMIQFLLDNGFWDQEKLKDWTSAVAKFNSCLNPNKAEFFKIGELWALMRRFGRHQLFLAMAADLGYEVRPIPTEHRRQELMQQLLDAQVQCAAATERVAGQLERLNTPAPEPRPGAVHGQGRAHFSTSPSDWSAPTRGNAVQSVGCP</sequence>
<reference evidence="2 3" key="1">
    <citation type="submission" date="2017-06" db="EMBL/GenBank/DDBJ databases">
        <authorList>
            <person name="Kim H.J."/>
            <person name="Triplett B.A."/>
        </authorList>
    </citation>
    <scope>NUCLEOTIDE SEQUENCE [LARGE SCALE GENOMIC DNA]</scope>
    <source>
        <strain evidence="2 3">S18795</strain>
    </source>
</reference>
<evidence type="ECO:0000313" key="2">
    <source>
        <dbReference type="EMBL" id="OWR35271.1"/>
    </source>
</evidence>
<dbReference type="RefSeq" id="WP_088475870.1">
    <property type="nucleotide sequence ID" value="NZ_NIXP01000011.1"/>
</dbReference>
<feature type="region of interest" description="Disordered" evidence="1">
    <location>
        <begin position="130"/>
        <end position="175"/>
    </location>
</feature>
<dbReference type="Proteomes" id="UP000197904">
    <property type="component" value="Unassembled WGS sequence"/>
</dbReference>
<dbReference type="AlphaFoldDB" id="A0A2D0ANX1"/>
<organism evidence="2 3">
    <name type="scientific">Stenotrophomonas pavanii</name>
    <dbReference type="NCBI Taxonomy" id="487698"/>
    <lineage>
        <taxon>Bacteria</taxon>
        <taxon>Pseudomonadati</taxon>
        <taxon>Pseudomonadota</taxon>
        <taxon>Gammaproteobacteria</taxon>
        <taxon>Lysobacterales</taxon>
        <taxon>Lysobacteraceae</taxon>
        <taxon>Stenotrophomonas</taxon>
    </lineage>
</organism>
<evidence type="ECO:0000256" key="1">
    <source>
        <dbReference type="SAM" id="MobiDB-lite"/>
    </source>
</evidence>